<dbReference type="InterPro" id="IPR000668">
    <property type="entry name" value="Peptidase_C1A_C"/>
</dbReference>
<dbReference type="InterPro" id="IPR038765">
    <property type="entry name" value="Papain-like_cys_pep_sf"/>
</dbReference>
<organism evidence="4 5">
    <name type="scientific">Lymnaea stagnalis</name>
    <name type="common">Great pond snail</name>
    <name type="synonym">Helix stagnalis</name>
    <dbReference type="NCBI Taxonomy" id="6523"/>
    <lineage>
        <taxon>Eukaryota</taxon>
        <taxon>Metazoa</taxon>
        <taxon>Spiralia</taxon>
        <taxon>Lophotrochozoa</taxon>
        <taxon>Mollusca</taxon>
        <taxon>Gastropoda</taxon>
        <taxon>Heterobranchia</taxon>
        <taxon>Euthyneura</taxon>
        <taxon>Panpulmonata</taxon>
        <taxon>Hygrophila</taxon>
        <taxon>Lymnaeoidea</taxon>
        <taxon>Lymnaeidae</taxon>
        <taxon>Lymnaea</taxon>
    </lineage>
</organism>
<protein>
    <recommendedName>
        <fullName evidence="3">Peptidase C1A papain C-terminal domain-containing protein</fullName>
    </recommendedName>
</protein>
<proteinExistence type="inferred from homology"/>
<keyword evidence="2" id="KW-0732">Signal</keyword>
<dbReference type="Proteomes" id="UP001497497">
    <property type="component" value="Unassembled WGS sequence"/>
</dbReference>
<reference evidence="4 5" key="1">
    <citation type="submission" date="2024-04" db="EMBL/GenBank/DDBJ databases">
        <authorList>
            <consortium name="Genoscope - CEA"/>
            <person name="William W."/>
        </authorList>
    </citation>
    <scope>NUCLEOTIDE SEQUENCE [LARGE SCALE GENOMIC DNA]</scope>
</reference>
<dbReference type="GO" id="GO:0006508">
    <property type="term" value="P:proteolysis"/>
    <property type="evidence" value="ECO:0007669"/>
    <property type="project" value="InterPro"/>
</dbReference>
<evidence type="ECO:0000256" key="1">
    <source>
        <dbReference type="ARBA" id="ARBA00008455"/>
    </source>
</evidence>
<dbReference type="Gene3D" id="3.90.70.10">
    <property type="entry name" value="Cysteine proteinases"/>
    <property type="match status" value="1"/>
</dbReference>
<feature type="signal peptide" evidence="2">
    <location>
        <begin position="1"/>
        <end position="19"/>
    </location>
</feature>
<dbReference type="PANTHER" id="PTHR12411">
    <property type="entry name" value="CYSTEINE PROTEASE FAMILY C1-RELATED"/>
    <property type="match status" value="1"/>
</dbReference>
<name>A0AAV2I2P5_LYMST</name>
<dbReference type="SMART" id="SM00645">
    <property type="entry name" value="Pept_C1"/>
    <property type="match status" value="1"/>
</dbReference>
<dbReference type="SUPFAM" id="SSF54001">
    <property type="entry name" value="Cysteine proteinases"/>
    <property type="match status" value="1"/>
</dbReference>
<dbReference type="InterPro" id="IPR025661">
    <property type="entry name" value="Pept_asp_AS"/>
</dbReference>
<dbReference type="PROSITE" id="PS00640">
    <property type="entry name" value="THIOL_PROTEASE_ASN"/>
    <property type="match status" value="1"/>
</dbReference>
<keyword evidence="5" id="KW-1185">Reference proteome</keyword>
<comment type="caution">
    <text evidence="4">The sequence shown here is derived from an EMBL/GenBank/DDBJ whole genome shotgun (WGS) entry which is preliminary data.</text>
</comment>
<dbReference type="Pfam" id="PF00112">
    <property type="entry name" value="Peptidase_C1"/>
    <property type="match status" value="1"/>
</dbReference>
<dbReference type="CDD" id="cd02248">
    <property type="entry name" value="Peptidase_C1A"/>
    <property type="match status" value="1"/>
</dbReference>
<accession>A0AAV2I2P5</accession>
<gene>
    <name evidence="4" type="ORF">GSLYS_00014092001</name>
</gene>
<evidence type="ECO:0000313" key="4">
    <source>
        <dbReference type="EMBL" id="CAL1540443.1"/>
    </source>
</evidence>
<sequence>MDIHSVCLFLCLTILGARSRSVEPAPDVNDNDSGFDWRDKGVITPVSDQGQLGDAADFVIAEGVESLLAIQTKTKAVVLSREEVGVCCDDPDTHQPKYSGFDCIKAIGGLCGQYSYKNHSGKCQSKKCTPLGKVTGTGYISKGREDEMLKVILLTPIAAVIDASQESFQMYQNGVYSEPKCSFTQVDHPVQIVGYGTDESGQDYWIIKNSWGVSWGEQGYMRLLRGKNMCGIASFAFYPINKSTTDQN</sequence>
<dbReference type="InterPro" id="IPR013128">
    <property type="entry name" value="Peptidase_C1A"/>
</dbReference>
<comment type="similarity">
    <text evidence="1">Belongs to the peptidase C1 family.</text>
</comment>
<dbReference type="InterPro" id="IPR039417">
    <property type="entry name" value="Peptidase_C1A_papain-like"/>
</dbReference>
<dbReference type="EMBL" id="CAXITT010000382">
    <property type="protein sequence ID" value="CAL1540443.1"/>
    <property type="molecule type" value="Genomic_DNA"/>
</dbReference>
<dbReference type="AlphaFoldDB" id="A0AAV2I2P5"/>
<evidence type="ECO:0000256" key="2">
    <source>
        <dbReference type="SAM" id="SignalP"/>
    </source>
</evidence>
<evidence type="ECO:0000313" key="5">
    <source>
        <dbReference type="Proteomes" id="UP001497497"/>
    </source>
</evidence>
<feature type="domain" description="Peptidase C1A papain C-terminal" evidence="3">
    <location>
        <begin position="31"/>
        <end position="240"/>
    </location>
</feature>
<evidence type="ECO:0000259" key="3">
    <source>
        <dbReference type="SMART" id="SM00645"/>
    </source>
</evidence>
<feature type="chain" id="PRO_5043830745" description="Peptidase C1A papain C-terminal domain-containing protein" evidence="2">
    <location>
        <begin position="20"/>
        <end position="248"/>
    </location>
</feature>
<dbReference type="GO" id="GO:0008234">
    <property type="term" value="F:cysteine-type peptidase activity"/>
    <property type="evidence" value="ECO:0007669"/>
    <property type="project" value="InterPro"/>
</dbReference>